<reference evidence="6" key="1">
    <citation type="submission" date="2025-08" db="UniProtKB">
        <authorList>
            <consortium name="Ensembl"/>
        </authorList>
    </citation>
    <scope>IDENTIFICATION</scope>
</reference>
<dbReference type="GO" id="GO:0000380">
    <property type="term" value="P:alternative mRNA splicing, via spliceosome"/>
    <property type="evidence" value="ECO:0007669"/>
    <property type="project" value="TreeGrafter"/>
</dbReference>
<name>A0A673J6P4_9TELE</name>
<evidence type="ECO:0000256" key="4">
    <source>
        <dbReference type="ARBA" id="ARBA00023242"/>
    </source>
</evidence>
<dbReference type="InterPro" id="IPR043136">
    <property type="entry name" value="B30.2/SPRY_sf"/>
</dbReference>
<dbReference type="SUPFAM" id="SSF49899">
    <property type="entry name" value="Concanavalin A-like lectins/glucanases"/>
    <property type="match status" value="1"/>
</dbReference>
<accession>A0A673J6P4</accession>
<sequence>MTATVSAIMNNTVKTGDNCDLHFKVSQDRCSGCPLTIEGFAYLWSGARATYGVNKGCVCYELKVMEYVPVKHLPCSEPDPHVVRVGWSLDSCSTQLGEESQSTLTWVGINLFQERRHYREKFGESDVIGCYFDFDSHEQVEMAFSKNGKWLDVAFHISKEELAGRALYPHVLVKNCSVEFNFGQRAEPFFPLQDGYTLIGAVNIENRVRGIVGPTNKSDCEILMMVGLPACGKTTWATKHAEMNPEKKYNILGTNAIMEKMKVGSACLNVFYGSQLKINHTNVYGSAQRRKMRPFEGFQRKAVVICPTDEDLKERTFKQTHEEGKDVPDHAVLEMKGRSWWPKVLEH</sequence>
<dbReference type="Proteomes" id="UP000472270">
    <property type="component" value="Unassembled WGS sequence"/>
</dbReference>
<dbReference type="PANTHER" id="PTHR12381">
    <property type="entry name" value="HETEROGENEOUS NUCLEAR RIBONUCLEOPROTEIN U FAMILY MEMBER"/>
    <property type="match status" value="1"/>
</dbReference>
<evidence type="ECO:0000259" key="5">
    <source>
        <dbReference type="PROSITE" id="PS50188"/>
    </source>
</evidence>
<protein>
    <recommendedName>
        <fullName evidence="5">B30.2/SPRY domain-containing protein</fullName>
    </recommendedName>
</protein>
<dbReference type="InterPro" id="IPR035778">
    <property type="entry name" value="SPRY_hnRNP_U"/>
</dbReference>
<feature type="domain" description="B30.2/SPRY" evidence="5">
    <location>
        <begin position="1"/>
        <end position="187"/>
    </location>
</feature>
<dbReference type="InterPro" id="IPR013320">
    <property type="entry name" value="ConA-like_dom_sf"/>
</dbReference>
<dbReference type="Ensembl" id="ENSSRHT00000046974.1">
    <property type="protein sequence ID" value="ENSSRHP00000045693.1"/>
    <property type="gene ID" value="ENSSRHG00000023061.1"/>
</dbReference>
<dbReference type="CDD" id="cd12884">
    <property type="entry name" value="SPRY_hnRNP"/>
    <property type="match status" value="1"/>
</dbReference>
<evidence type="ECO:0000256" key="2">
    <source>
        <dbReference type="ARBA" id="ARBA00022481"/>
    </source>
</evidence>
<dbReference type="SUPFAM" id="SSF52540">
    <property type="entry name" value="P-loop containing nucleoside triphosphate hydrolases"/>
    <property type="match status" value="1"/>
</dbReference>
<dbReference type="Gene3D" id="3.40.50.300">
    <property type="entry name" value="P-loop containing nucleotide triphosphate hydrolases"/>
    <property type="match status" value="1"/>
</dbReference>
<dbReference type="FunFam" id="2.60.120.920:FF:000006">
    <property type="entry name" value="heterogeneous nuclear ribonucleoprotein U isoform X1"/>
    <property type="match status" value="1"/>
</dbReference>
<dbReference type="InterPro" id="IPR027417">
    <property type="entry name" value="P-loop_NTPase"/>
</dbReference>
<keyword evidence="4" id="KW-0539">Nucleus</keyword>
<dbReference type="InterPro" id="IPR003877">
    <property type="entry name" value="SPRY_dom"/>
</dbReference>
<comment type="subcellular location">
    <subcellularLocation>
        <location evidence="1">Nucleus</location>
    </subcellularLocation>
</comment>
<dbReference type="InterPro" id="IPR001870">
    <property type="entry name" value="B30.2/SPRY"/>
</dbReference>
<dbReference type="SMART" id="SM00449">
    <property type="entry name" value="SPRY"/>
    <property type="match status" value="1"/>
</dbReference>
<keyword evidence="3" id="KW-0597">Phosphoprotein</keyword>
<keyword evidence="7" id="KW-1185">Reference proteome</keyword>
<evidence type="ECO:0000256" key="1">
    <source>
        <dbReference type="ARBA" id="ARBA00004123"/>
    </source>
</evidence>
<evidence type="ECO:0000313" key="6">
    <source>
        <dbReference type="Ensembl" id="ENSSRHP00000045693.1"/>
    </source>
</evidence>
<dbReference type="PANTHER" id="PTHR12381:SF41">
    <property type="entry name" value="HETEROGENEOUS NUCLEAR RIBONUCLEOPROTEIN U-LIKE PROTEIN 1"/>
    <property type="match status" value="1"/>
</dbReference>
<dbReference type="AlphaFoldDB" id="A0A673J6P4"/>
<dbReference type="Gene3D" id="2.60.120.920">
    <property type="match status" value="1"/>
</dbReference>
<evidence type="ECO:0000313" key="7">
    <source>
        <dbReference type="Proteomes" id="UP000472270"/>
    </source>
</evidence>
<reference evidence="6" key="2">
    <citation type="submission" date="2025-09" db="UniProtKB">
        <authorList>
            <consortium name="Ensembl"/>
        </authorList>
    </citation>
    <scope>IDENTIFICATION</scope>
</reference>
<dbReference type="GO" id="GO:0003723">
    <property type="term" value="F:RNA binding"/>
    <property type="evidence" value="ECO:0007669"/>
    <property type="project" value="TreeGrafter"/>
</dbReference>
<dbReference type="PROSITE" id="PS50188">
    <property type="entry name" value="B302_SPRY"/>
    <property type="match status" value="1"/>
</dbReference>
<evidence type="ECO:0000256" key="3">
    <source>
        <dbReference type="ARBA" id="ARBA00022553"/>
    </source>
</evidence>
<dbReference type="GO" id="GO:0005634">
    <property type="term" value="C:nucleus"/>
    <property type="evidence" value="ECO:0007669"/>
    <property type="project" value="UniProtKB-SubCell"/>
</dbReference>
<organism evidence="6 7">
    <name type="scientific">Sinocyclocheilus rhinocerous</name>
    <dbReference type="NCBI Taxonomy" id="307959"/>
    <lineage>
        <taxon>Eukaryota</taxon>
        <taxon>Metazoa</taxon>
        <taxon>Chordata</taxon>
        <taxon>Craniata</taxon>
        <taxon>Vertebrata</taxon>
        <taxon>Euteleostomi</taxon>
        <taxon>Actinopterygii</taxon>
        <taxon>Neopterygii</taxon>
        <taxon>Teleostei</taxon>
        <taxon>Ostariophysi</taxon>
        <taxon>Cypriniformes</taxon>
        <taxon>Cyprinidae</taxon>
        <taxon>Cyprininae</taxon>
        <taxon>Sinocyclocheilus</taxon>
    </lineage>
</organism>
<dbReference type="Pfam" id="PF00622">
    <property type="entry name" value="SPRY"/>
    <property type="match status" value="1"/>
</dbReference>
<keyword evidence="2" id="KW-0488">Methylation</keyword>
<proteinExistence type="predicted"/>
<dbReference type="Pfam" id="PF13671">
    <property type="entry name" value="AAA_33"/>
    <property type="match status" value="1"/>
</dbReference>